<protein>
    <submittedName>
        <fullName evidence="3">Transcription initiation factor TFIID subunit 4-like isoform X2</fullName>
    </submittedName>
</protein>
<gene>
    <name evidence="3" type="primary">LOC103163946</name>
</gene>
<proteinExistence type="predicted"/>
<evidence type="ECO:0000313" key="2">
    <source>
        <dbReference type="Proteomes" id="UP001108280"/>
    </source>
</evidence>
<reference evidence="2" key="2">
    <citation type="journal article" date="2020" name="Biotechnol. Bioeng.">
        <title>Chromosome-scale scaffolds for the Chinese hamster reference genome assembly to facilitate the study of the CHO epigenome.</title>
        <authorList>
            <person name="Hilliard W."/>
            <person name="MacDonald M."/>
            <person name="Lee K.H."/>
        </authorList>
    </citation>
    <scope>NUCLEOTIDE SEQUENCE [LARGE SCALE GENOMIC DNA]</scope>
    <source>
        <strain evidence="2">17A/GY</strain>
    </source>
</reference>
<dbReference type="RefSeq" id="XP_035297546.1">
    <property type="nucleotide sequence ID" value="XM_035441655.1"/>
</dbReference>
<evidence type="ECO:0000256" key="1">
    <source>
        <dbReference type="SAM" id="MobiDB-lite"/>
    </source>
</evidence>
<feature type="compositionally biased region" description="Gly residues" evidence="1">
    <location>
        <begin position="108"/>
        <end position="117"/>
    </location>
</feature>
<feature type="region of interest" description="Disordered" evidence="1">
    <location>
        <begin position="1"/>
        <end position="188"/>
    </location>
</feature>
<accession>A0A9J7GUV3</accession>
<keyword evidence="2" id="KW-1185">Reference proteome</keyword>
<dbReference type="KEGG" id="cge:103163946"/>
<name>A0A9J7GUV3_CRIGR</name>
<reference evidence="2" key="1">
    <citation type="journal article" date="2018" name="Biotechnol. Bioeng.">
        <title>A reference genome of the Chinese hamster based on a hybrid assembly strategy.</title>
        <authorList>
            <person name="Rupp O."/>
            <person name="MacDonald M.L."/>
            <person name="Li S."/>
            <person name="Dhiman H."/>
            <person name="Polson S."/>
            <person name="Griep S."/>
            <person name="Heffner K."/>
            <person name="Hernandez I."/>
            <person name="Brinkrolf K."/>
            <person name="Jadhav V."/>
            <person name="Samoudi M."/>
            <person name="Hao H."/>
            <person name="Kingham B."/>
            <person name="Goesmann A."/>
            <person name="Betenbaugh M.J."/>
            <person name="Lewis N.E."/>
            <person name="Borth N."/>
            <person name="Lee K.H."/>
        </authorList>
    </citation>
    <scope>NUCLEOTIDE SEQUENCE [LARGE SCALE GENOMIC DNA]</scope>
    <source>
        <strain evidence="2">17A/GY</strain>
    </source>
</reference>
<dbReference type="AlphaFoldDB" id="A0A9J7GUV3"/>
<organism evidence="2 3">
    <name type="scientific">Cricetulus griseus</name>
    <name type="common">Chinese hamster</name>
    <name type="synonym">Cricetulus barabensis griseus</name>
    <dbReference type="NCBI Taxonomy" id="10029"/>
    <lineage>
        <taxon>Eukaryota</taxon>
        <taxon>Metazoa</taxon>
        <taxon>Chordata</taxon>
        <taxon>Craniata</taxon>
        <taxon>Vertebrata</taxon>
        <taxon>Euteleostomi</taxon>
        <taxon>Mammalia</taxon>
        <taxon>Eutheria</taxon>
        <taxon>Euarchontoglires</taxon>
        <taxon>Glires</taxon>
        <taxon>Rodentia</taxon>
        <taxon>Myomorpha</taxon>
        <taxon>Muroidea</taxon>
        <taxon>Cricetidae</taxon>
        <taxon>Cricetinae</taxon>
        <taxon>Cricetulus</taxon>
    </lineage>
</organism>
<dbReference type="Proteomes" id="UP001108280">
    <property type="component" value="Chromosome 3"/>
</dbReference>
<feature type="compositionally biased region" description="Basic and acidic residues" evidence="1">
    <location>
        <begin position="81"/>
        <end position="92"/>
    </location>
</feature>
<dbReference type="GeneID" id="103163946"/>
<sequence length="297" mass="31293">MHRGTGAGLERGRAPPPPSARELGSSPRAPAGREAGNGRLHPTRPGIPQPRRACQLPAHLSILSGAGGSGRPGLLATRPRRSQEPARLRETRSAPPRRGGCPRTAPGPGLGRGGGRVVGAWPSRSSPAPDLKLTRSRRERLPRARSLPSPTPALSARGPARQSAPLHGRRGESGCRHRPPTPPAARLGEKSSKTFPIFFFFFFLFANTLYPRSKLGDEIWLDLAGQGTRAPGHPQLGAMSTGAQPGICSPALWSPVGPFPLPPSSGLLRFCPTVSRTCEEQGALVSEADGLGTLADR</sequence>
<reference evidence="3" key="3">
    <citation type="submission" date="2025-08" db="UniProtKB">
        <authorList>
            <consortium name="RefSeq"/>
        </authorList>
    </citation>
    <scope>IDENTIFICATION</scope>
    <source>
        <strain evidence="3">17A/GY</strain>
        <tissue evidence="3">Liver</tissue>
    </source>
</reference>
<evidence type="ECO:0000313" key="3">
    <source>
        <dbReference type="RefSeq" id="XP_035297546.1"/>
    </source>
</evidence>